<gene>
    <name evidence="2" type="ORF">V2E39_21010</name>
</gene>
<evidence type="ECO:0000313" key="3">
    <source>
        <dbReference type="Proteomes" id="UP001350005"/>
    </source>
</evidence>
<dbReference type="EMBL" id="JAZGJU010000063">
    <property type="protein sequence ID" value="MEE6129892.1"/>
    <property type="molecule type" value="Genomic_DNA"/>
</dbReference>
<evidence type="ECO:0000256" key="1">
    <source>
        <dbReference type="SAM" id="Coils"/>
    </source>
</evidence>
<comment type="caution">
    <text evidence="2">The sequence shown here is derived from an EMBL/GenBank/DDBJ whole genome shotgun (WGS) entry which is preliminary data.</text>
</comment>
<feature type="coiled-coil region" evidence="1">
    <location>
        <begin position="28"/>
        <end position="55"/>
    </location>
</feature>
<keyword evidence="1" id="KW-0175">Coiled coil</keyword>
<accession>A0ABU7R505</accession>
<protein>
    <submittedName>
        <fullName evidence="2">Uncharacterized protein</fullName>
    </submittedName>
</protein>
<organism evidence="2 3">
    <name type="scientific">Chryseobacterium arthrosphaerae</name>
    <dbReference type="NCBI Taxonomy" id="651561"/>
    <lineage>
        <taxon>Bacteria</taxon>
        <taxon>Pseudomonadati</taxon>
        <taxon>Bacteroidota</taxon>
        <taxon>Flavobacteriia</taxon>
        <taxon>Flavobacteriales</taxon>
        <taxon>Weeksellaceae</taxon>
        <taxon>Chryseobacterium group</taxon>
        <taxon>Chryseobacterium</taxon>
    </lineage>
</organism>
<reference evidence="2 3" key="1">
    <citation type="submission" date="2024-01" db="EMBL/GenBank/DDBJ databases">
        <title>Whole genome of Chryseobacterium arthrosphaerae NNCa 2741.</title>
        <authorList>
            <person name="Boriskina E.V."/>
            <person name="Gordinskaya N.A."/>
            <person name="Kropotov V.S."/>
            <person name="Alekseeva A.E."/>
            <person name="Makhova M.A."/>
            <person name="Kryazhev D.V."/>
            <person name="Shkurkina I.S."/>
        </authorList>
    </citation>
    <scope>NUCLEOTIDE SEQUENCE [LARGE SCALE GENOMIC DNA]</scope>
    <source>
        <strain evidence="2 3">NNCa 2741</strain>
    </source>
</reference>
<evidence type="ECO:0000313" key="2">
    <source>
        <dbReference type="EMBL" id="MEE6129892.1"/>
    </source>
</evidence>
<dbReference type="RefSeq" id="WP_241309240.1">
    <property type="nucleotide sequence ID" value="NZ_JAKYXJ010000002.1"/>
</dbReference>
<keyword evidence="3" id="KW-1185">Reference proteome</keyword>
<proteinExistence type="predicted"/>
<sequence length="68" mass="8573">MTRKEIRKAHLENEKLYDDKAINFQEYINRQFELLEELNKEIDRVENIHLQFFKNIKNWFRKKNYNAI</sequence>
<name>A0ABU7R505_9FLAO</name>
<dbReference type="Proteomes" id="UP001350005">
    <property type="component" value="Unassembled WGS sequence"/>
</dbReference>